<evidence type="ECO:0000313" key="2">
    <source>
        <dbReference type="Proteomes" id="UP000295645"/>
    </source>
</evidence>
<accession>A0A4R3YTV9</accession>
<dbReference type="RefSeq" id="WP_132142177.1">
    <property type="nucleotide sequence ID" value="NZ_SMCS01000002.1"/>
</dbReference>
<proteinExistence type="predicted"/>
<organism evidence="1 2">
    <name type="scientific">Luteibacter rhizovicinus</name>
    <dbReference type="NCBI Taxonomy" id="242606"/>
    <lineage>
        <taxon>Bacteria</taxon>
        <taxon>Pseudomonadati</taxon>
        <taxon>Pseudomonadota</taxon>
        <taxon>Gammaproteobacteria</taxon>
        <taxon>Lysobacterales</taxon>
        <taxon>Rhodanobacteraceae</taxon>
        <taxon>Luteibacter</taxon>
    </lineage>
</organism>
<dbReference type="EMBL" id="SMCS01000002">
    <property type="protein sequence ID" value="TCV95950.1"/>
    <property type="molecule type" value="Genomic_DNA"/>
</dbReference>
<comment type="caution">
    <text evidence="1">The sequence shown here is derived from an EMBL/GenBank/DDBJ whole genome shotgun (WGS) entry which is preliminary data.</text>
</comment>
<dbReference type="Proteomes" id="UP000295645">
    <property type="component" value="Unassembled WGS sequence"/>
</dbReference>
<reference evidence="1 2" key="1">
    <citation type="submission" date="2019-03" db="EMBL/GenBank/DDBJ databases">
        <title>Above-ground endophytic microbial communities from plants in different locations in the United States.</title>
        <authorList>
            <person name="Frank C."/>
        </authorList>
    </citation>
    <scope>NUCLEOTIDE SEQUENCE [LARGE SCALE GENOMIC DNA]</scope>
    <source>
        <strain evidence="1 2">LP_13_YM</strain>
    </source>
</reference>
<keyword evidence="2" id="KW-1185">Reference proteome</keyword>
<gene>
    <name evidence="1" type="ORF">EC912_102297</name>
</gene>
<sequence>MSSPFPDLISSCPVCRGDLALSVDELHDAAQVRLTASAAILSQLALSTHTDFDATSMSQAMMAVRRLVDEAAEFVVAIWREKGCVADTSVQAA</sequence>
<evidence type="ECO:0000313" key="1">
    <source>
        <dbReference type="EMBL" id="TCV95950.1"/>
    </source>
</evidence>
<protein>
    <submittedName>
        <fullName evidence="1">Uncharacterized protein</fullName>
    </submittedName>
</protein>
<dbReference type="AlphaFoldDB" id="A0A4R3YTV9"/>
<name>A0A4R3YTV9_9GAMM</name>